<dbReference type="OrthoDB" id="194358at2759"/>
<evidence type="ECO:0000256" key="1">
    <source>
        <dbReference type="ARBA" id="ARBA00022737"/>
    </source>
</evidence>
<evidence type="ECO:0000256" key="4">
    <source>
        <dbReference type="SAM" id="MobiDB-lite"/>
    </source>
</evidence>
<feature type="compositionally biased region" description="Polar residues" evidence="4">
    <location>
        <begin position="267"/>
        <end position="276"/>
    </location>
</feature>
<feature type="region of interest" description="Disordered" evidence="4">
    <location>
        <begin position="266"/>
        <end position="343"/>
    </location>
</feature>
<dbReference type="VEuPathDB" id="TriTrypDB:BSAL_05015"/>
<evidence type="ECO:0000256" key="3">
    <source>
        <dbReference type="PROSITE-ProRule" id="PRU00023"/>
    </source>
</evidence>
<dbReference type="PANTHER" id="PTHR24126:SF14">
    <property type="entry name" value="ANK_REP_REGION DOMAIN-CONTAINING PROTEIN"/>
    <property type="match status" value="1"/>
</dbReference>
<feature type="compositionally biased region" description="Polar residues" evidence="4">
    <location>
        <begin position="318"/>
        <end position="339"/>
    </location>
</feature>
<feature type="compositionally biased region" description="Low complexity" evidence="4">
    <location>
        <begin position="127"/>
        <end position="148"/>
    </location>
</feature>
<accession>A0A0S4J414</accession>
<keyword evidence="2 3" id="KW-0040">ANK repeat</keyword>
<protein>
    <submittedName>
        <fullName evidence="5">Ankyrin repeat protein, putative</fullName>
    </submittedName>
</protein>
<proteinExistence type="predicted"/>
<dbReference type="PROSITE" id="PS50297">
    <property type="entry name" value="ANK_REP_REGION"/>
    <property type="match status" value="1"/>
</dbReference>
<dbReference type="Gene3D" id="1.25.40.20">
    <property type="entry name" value="Ankyrin repeat-containing domain"/>
    <property type="match status" value="1"/>
</dbReference>
<organism evidence="5 6">
    <name type="scientific">Bodo saltans</name>
    <name type="common">Flagellated protozoan</name>
    <dbReference type="NCBI Taxonomy" id="75058"/>
    <lineage>
        <taxon>Eukaryota</taxon>
        <taxon>Discoba</taxon>
        <taxon>Euglenozoa</taxon>
        <taxon>Kinetoplastea</taxon>
        <taxon>Metakinetoplastina</taxon>
        <taxon>Eubodonida</taxon>
        <taxon>Bodonidae</taxon>
        <taxon>Bodo</taxon>
    </lineage>
</organism>
<keyword evidence="6" id="KW-1185">Reference proteome</keyword>
<dbReference type="SUPFAM" id="SSF48403">
    <property type="entry name" value="Ankyrin repeat"/>
    <property type="match status" value="1"/>
</dbReference>
<evidence type="ECO:0000256" key="2">
    <source>
        <dbReference type="ARBA" id="ARBA00023043"/>
    </source>
</evidence>
<evidence type="ECO:0000313" key="5">
    <source>
        <dbReference type="EMBL" id="CUG11452.1"/>
    </source>
</evidence>
<dbReference type="PANTHER" id="PTHR24126">
    <property type="entry name" value="ANKYRIN REPEAT, PH AND SEC7 DOMAIN CONTAINING PROTEIN SECG-RELATED"/>
    <property type="match status" value="1"/>
</dbReference>
<reference evidence="6" key="1">
    <citation type="submission" date="2015-09" db="EMBL/GenBank/DDBJ databases">
        <authorList>
            <consortium name="Pathogen Informatics"/>
        </authorList>
    </citation>
    <scope>NUCLEOTIDE SEQUENCE [LARGE SCALE GENOMIC DNA]</scope>
    <source>
        <strain evidence="6">Lake Konstanz</strain>
    </source>
</reference>
<dbReference type="Proteomes" id="UP000051952">
    <property type="component" value="Unassembled WGS sequence"/>
</dbReference>
<dbReference type="InterPro" id="IPR036770">
    <property type="entry name" value="Ankyrin_rpt-contain_sf"/>
</dbReference>
<evidence type="ECO:0000313" key="6">
    <source>
        <dbReference type="Proteomes" id="UP000051952"/>
    </source>
</evidence>
<dbReference type="EMBL" id="CYKH01000659">
    <property type="protein sequence ID" value="CUG11452.1"/>
    <property type="molecule type" value="Genomic_DNA"/>
</dbReference>
<feature type="repeat" description="ANK" evidence="3">
    <location>
        <begin position="157"/>
        <end position="189"/>
    </location>
</feature>
<keyword evidence="1" id="KW-0677">Repeat</keyword>
<feature type="compositionally biased region" description="Gly residues" evidence="4">
    <location>
        <begin position="279"/>
        <end position="293"/>
    </location>
</feature>
<dbReference type="PROSITE" id="PS50088">
    <property type="entry name" value="ANK_REPEAT"/>
    <property type="match status" value="1"/>
</dbReference>
<sequence length="364" mass="39053">MGCMESSEVPPDEIAAELYRHMSAHNMEAFEGLAHSALWHQGRQPDWAFIRRVLSAKIVTTSKDWKETLIHYAVRFNEKVFLDEMMQYDPDLNAENSHGNNILHTCCVAGASVDVFALLTKELRVPAPNGSSSGAPPSGSPMSPSRSDSVLDRPNEDGDCPIHLAARNHFGWLVEMLLELGAMRNATNREGDTALRMMQTAQRNPLARGNATAVARKKTTKIWWDRYKMHLPFVIALLEADESAQTILQNHITQQQNLLDVAGAGEQNRSSGSFEMTGTSGGGSANGGDGTTLGGSARPSPPLAGAALGPNGLIGLPQAQSRRSSNGLVANSSQNNSGTYGVKSIGSKRLLNTNSFSGVGSEAK</sequence>
<feature type="compositionally biased region" description="Low complexity" evidence="4">
    <location>
        <begin position="294"/>
        <end position="317"/>
    </location>
</feature>
<name>A0A0S4J414_BODSA</name>
<gene>
    <name evidence="5" type="ORF">BSAL_05015</name>
</gene>
<dbReference type="InterPro" id="IPR002110">
    <property type="entry name" value="Ankyrin_rpt"/>
</dbReference>
<dbReference type="AlphaFoldDB" id="A0A0S4J414"/>
<feature type="region of interest" description="Disordered" evidence="4">
    <location>
        <begin position="127"/>
        <end position="158"/>
    </location>
</feature>